<dbReference type="Pfam" id="PF00930">
    <property type="entry name" value="DPPIV_N"/>
    <property type="match status" value="1"/>
</dbReference>
<evidence type="ECO:0000259" key="1">
    <source>
        <dbReference type="Pfam" id="PF00326"/>
    </source>
</evidence>
<gene>
    <name evidence="3" type="ORF">GCM10009533_25650</name>
</gene>
<feature type="domain" description="Peptidase S9 prolyl oligopeptidase catalytic" evidence="1">
    <location>
        <begin position="467"/>
        <end position="665"/>
    </location>
</feature>
<dbReference type="Gene3D" id="2.140.10.30">
    <property type="entry name" value="Dipeptidylpeptidase IV, N-terminal domain"/>
    <property type="match status" value="1"/>
</dbReference>
<dbReference type="InterPro" id="IPR029058">
    <property type="entry name" value="AB_hydrolase_fold"/>
</dbReference>
<evidence type="ECO:0000313" key="3">
    <source>
        <dbReference type="EMBL" id="GAA0525136.1"/>
    </source>
</evidence>
<dbReference type="InterPro" id="IPR050278">
    <property type="entry name" value="Serine_Prot_S9B/DPPIV"/>
</dbReference>
<dbReference type="Proteomes" id="UP001500729">
    <property type="component" value="Unassembled WGS sequence"/>
</dbReference>
<dbReference type="SUPFAM" id="SSF53474">
    <property type="entry name" value="alpha/beta-Hydrolases"/>
    <property type="match status" value="1"/>
</dbReference>
<keyword evidence="4" id="KW-1185">Reference proteome</keyword>
<evidence type="ECO:0000313" key="4">
    <source>
        <dbReference type="Proteomes" id="UP001500729"/>
    </source>
</evidence>
<dbReference type="SUPFAM" id="SSF82171">
    <property type="entry name" value="DPP6 N-terminal domain-like"/>
    <property type="match status" value="1"/>
</dbReference>
<sequence>MSGDGATVLFLRSATGTDRRNALHALVTATGEERVLADPASLQADEHVTPEEQARRERLRERGAGITGYATDSTASHAVFALSGSLFIADVAAGTVRELPARQPVADPRLDPHGRTVSYLSGGALRVIAADGTGDRALAEPDGDDVGWGAAEFIAAEEMHRYRGYWWSPDGSAVLSARVDESAVAHWYLGDPADPARPPTPMRYPAAGCANADVTLAVLGLDGSRVDVDWDRASLPYLVAAHWSAHGRPLIAVQSRDQRTQLVLAVDPATGATSEVHRDTDQHWVEIKPGWPAWHPSGRLVRISAQDGAYRLVVGDRPWTPPELQVRAVLDVGEDVLLSASEDDPAEVHVYRATEDGVERITRSSGVHSATRCGEVVVVATGSLDEPRTRFRVLRGTREVAEVDSRAQSPAMALNVELLRLGDRELRSALLLPSDYREERGKLPVLVDPYGGPQAQRVLARQQGYLTSQWFADQGFAVLVTDGRGMTGRGPDWDRAIAGDLAGPTLDDQVDALHAAARQRPELDLDRVAIRGWSFGGYLAALAVLRRPEVFHAAIAGAPVCDWRLYDTHYTERYLGDPNDVPEVYEANSLMRDAAALERPLLLVHGTVDDNVVLAHSLRFSAALTAAARPHTVLPLPGVSHMPTDEGTTENLLLLQVDFLRRALASR</sequence>
<dbReference type="Pfam" id="PF00326">
    <property type="entry name" value="Peptidase_S9"/>
    <property type="match status" value="1"/>
</dbReference>
<comment type="caution">
    <text evidence="3">The sequence shown here is derived from an EMBL/GenBank/DDBJ whole genome shotgun (WGS) entry which is preliminary data.</text>
</comment>
<reference evidence="3 4" key="1">
    <citation type="journal article" date="2019" name="Int. J. Syst. Evol. Microbiol.">
        <title>The Global Catalogue of Microorganisms (GCM) 10K type strain sequencing project: providing services to taxonomists for standard genome sequencing and annotation.</title>
        <authorList>
            <consortium name="The Broad Institute Genomics Platform"/>
            <consortium name="The Broad Institute Genome Sequencing Center for Infectious Disease"/>
            <person name="Wu L."/>
            <person name="Ma J."/>
        </authorList>
    </citation>
    <scope>NUCLEOTIDE SEQUENCE [LARGE SCALE GENOMIC DNA]</scope>
    <source>
        <strain evidence="3 4">JCM 10303</strain>
    </source>
</reference>
<dbReference type="PANTHER" id="PTHR11731">
    <property type="entry name" value="PROTEASE FAMILY S9B,C DIPEPTIDYL-PEPTIDASE IV-RELATED"/>
    <property type="match status" value="1"/>
</dbReference>
<proteinExistence type="predicted"/>
<dbReference type="InterPro" id="IPR001375">
    <property type="entry name" value="Peptidase_S9_cat"/>
</dbReference>
<dbReference type="Gene3D" id="3.40.50.1820">
    <property type="entry name" value="alpha/beta hydrolase"/>
    <property type="match status" value="1"/>
</dbReference>
<dbReference type="InterPro" id="IPR002469">
    <property type="entry name" value="Peptidase_S9B_N"/>
</dbReference>
<name>A0ABN1CSL9_SACER</name>
<dbReference type="PANTHER" id="PTHR11731:SF193">
    <property type="entry name" value="DIPEPTIDYL PEPTIDASE 9"/>
    <property type="match status" value="1"/>
</dbReference>
<evidence type="ECO:0000259" key="2">
    <source>
        <dbReference type="Pfam" id="PF00930"/>
    </source>
</evidence>
<protein>
    <submittedName>
        <fullName evidence="3">Prolyl oligopeptidase family serine peptidase</fullName>
    </submittedName>
</protein>
<feature type="domain" description="Dipeptidylpeptidase IV N-terminal" evidence="2">
    <location>
        <begin position="82"/>
        <end position="369"/>
    </location>
</feature>
<organism evidence="3 4">
    <name type="scientific">Saccharopolyspora erythraea</name>
    <name type="common">Streptomyces erythraeus</name>
    <dbReference type="NCBI Taxonomy" id="1836"/>
    <lineage>
        <taxon>Bacteria</taxon>
        <taxon>Bacillati</taxon>
        <taxon>Actinomycetota</taxon>
        <taxon>Actinomycetes</taxon>
        <taxon>Pseudonocardiales</taxon>
        <taxon>Pseudonocardiaceae</taxon>
        <taxon>Saccharopolyspora</taxon>
    </lineage>
</organism>
<accession>A0ABN1CSL9</accession>
<dbReference type="EMBL" id="BAAAGS010000014">
    <property type="protein sequence ID" value="GAA0525136.1"/>
    <property type="molecule type" value="Genomic_DNA"/>
</dbReference>